<protein>
    <submittedName>
        <fullName evidence="1">Uncharacterized protein</fullName>
    </submittedName>
</protein>
<sequence>MNVSRNTRMICYKVLEADPPNNVGAGGSGKCFKKHRVPPTRIFEPPTTIFSNSLNLLIIFSPWTPSRSDTPHLSG</sequence>
<accession>A0ABR4C4K8</accession>
<evidence type="ECO:0000313" key="2">
    <source>
        <dbReference type="Proteomes" id="UP001595075"/>
    </source>
</evidence>
<organism evidence="1 2">
    <name type="scientific">Oculimacula yallundae</name>
    <dbReference type="NCBI Taxonomy" id="86028"/>
    <lineage>
        <taxon>Eukaryota</taxon>
        <taxon>Fungi</taxon>
        <taxon>Dikarya</taxon>
        <taxon>Ascomycota</taxon>
        <taxon>Pezizomycotina</taxon>
        <taxon>Leotiomycetes</taxon>
        <taxon>Helotiales</taxon>
        <taxon>Ploettnerulaceae</taxon>
        <taxon>Oculimacula</taxon>
    </lineage>
</organism>
<reference evidence="1 2" key="1">
    <citation type="journal article" date="2024" name="Commun. Biol.">
        <title>Comparative genomic analysis of thermophilic fungi reveals convergent evolutionary adaptations and gene losses.</title>
        <authorList>
            <person name="Steindorff A.S."/>
            <person name="Aguilar-Pontes M.V."/>
            <person name="Robinson A.J."/>
            <person name="Andreopoulos B."/>
            <person name="LaButti K."/>
            <person name="Kuo A."/>
            <person name="Mondo S."/>
            <person name="Riley R."/>
            <person name="Otillar R."/>
            <person name="Haridas S."/>
            <person name="Lipzen A."/>
            <person name="Grimwood J."/>
            <person name="Schmutz J."/>
            <person name="Clum A."/>
            <person name="Reid I.D."/>
            <person name="Moisan M.C."/>
            <person name="Butler G."/>
            <person name="Nguyen T.T.M."/>
            <person name="Dewar K."/>
            <person name="Conant G."/>
            <person name="Drula E."/>
            <person name="Henrissat B."/>
            <person name="Hansel C."/>
            <person name="Singer S."/>
            <person name="Hutchinson M.I."/>
            <person name="de Vries R.P."/>
            <person name="Natvig D.O."/>
            <person name="Powell A.J."/>
            <person name="Tsang A."/>
            <person name="Grigoriev I.V."/>
        </authorList>
    </citation>
    <scope>NUCLEOTIDE SEQUENCE [LARGE SCALE GENOMIC DNA]</scope>
    <source>
        <strain evidence="1 2">CBS 494.80</strain>
    </source>
</reference>
<dbReference type="Proteomes" id="UP001595075">
    <property type="component" value="Unassembled WGS sequence"/>
</dbReference>
<gene>
    <name evidence="1" type="ORF">VTL71DRAFT_3984</name>
</gene>
<name>A0ABR4C4K8_9HELO</name>
<comment type="caution">
    <text evidence="1">The sequence shown here is derived from an EMBL/GenBank/DDBJ whole genome shotgun (WGS) entry which is preliminary data.</text>
</comment>
<dbReference type="EMBL" id="JAZHXI010000013">
    <property type="protein sequence ID" value="KAL2064844.1"/>
    <property type="molecule type" value="Genomic_DNA"/>
</dbReference>
<proteinExistence type="predicted"/>
<keyword evidence="2" id="KW-1185">Reference proteome</keyword>
<evidence type="ECO:0000313" key="1">
    <source>
        <dbReference type="EMBL" id="KAL2064844.1"/>
    </source>
</evidence>